<accession>A0ABW5NNI0</accession>
<evidence type="ECO:0000313" key="3">
    <source>
        <dbReference type="Proteomes" id="UP001597393"/>
    </source>
</evidence>
<keyword evidence="3" id="KW-1185">Reference proteome</keyword>
<dbReference type="Proteomes" id="UP001597393">
    <property type="component" value="Unassembled WGS sequence"/>
</dbReference>
<evidence type="ECO:0000313" key="2">
    <source>
        <dbReference type="EMBL" id="MFD2599392.1"/>
    </source>
</evidence>
<sequence>MIIKPSPIFGVVALAIGLSSCQSGNKESNINSDNDKDTTIYKITEFYQSSPYYQQREDGYDTSYYKVSYPVSDDSQFNALVMESLSVKDRAELEQSAEAFLADYDSYVEEANKPEFVHAWYQDIASRIILTTPRLLVVGNKLTEYSGGAHGNYAELFYNYDLQENKKLSINDVVATEKQQELIALAETRFREIEKLAPDAALTDKYFFDEGVFVLPDNFAFDRKGIIFQYNPYEIKPYADGVTRFEIPYEKLESLLTEKAKAFVAQIQNL</sequence>
<dbReference type="EMBL" id="JBHUMA010000006">
    <property type="protein sequence ID" value="MFD2599392.1"/>
    <property type="molecule type" value="Genomic_DNA"/>
</dbReference>
<dbReference type="InterPro" id="IPR021729">
    <property type="entry name" value="DUF3298"/>
</dbReference>
<dbReference type="Pfam" id="PF11738">
    <property type="entry name" value="DUF3298"/>
    <property type="match status" value="1"/>
</dbReference>
<organism evidence="2 3">
    <name type="scientific">Sphingobacterium corticis</name>
    <dbReference type="NCBI Taxonomy" id="1812823"/>
    <lineage>
        <taxon>Bacteria</taxon>
        <taxon>Pseudomonadati</taxon>
        <taxon>Bacteroidota</taxon>
        <taxon>Sphingobacteriia</taxon>
        <taxon>Sphingobacteriales</taxon>
        <taxon>Sphingobacteriaceae</taxon>
        <taxon>Sphingobacterium</taxon>
    </lineage>
</organism>
<dbReference type="InterPro" id="IPR037126">
    <property type="entry name" value="PdaC/RsiV-like_sf"/>
</dbReference>
<dbReference type="Gene3D" id="3.30.565.40">
    <property type="entry name" value="Fervidobacterium nodosum Rt17-B1 like"/>
    <property type="match status" value="1"/>
</dbReference>
<feature type="domain" description="DUF3298" evidence="1">
    <location>
        <begin position="178"/>
        <end position="250"/>
    </location>
</feature>
<dbReference type="Gene3D" id="3.90.640.20">
    <property type="entry name" value="Heat-shock cognate protein, ATPase"/>
    <property type="match status" value="1"/>
</dbReference>
<name>A0ABW5NNI0_9SPHI</name>
<reference evidence="3" key="1">
    <citation type="journal article" date="2019" name="Int. J. Syst. Evol. Microbiol.">
        <title>The Global Catalogue of Microorganisms (GCM) 10K type strain sequencing project: providing services to taxonomists for standard genome sequencing and annotation.</title>
        <authorList>
            <consortium name="The Broad Institute Genomics Platform"/>
            <consortium name="The Broad Institute Genome Sequencing Center for Infectious Disease"/>
            <person name="Wu L."/>
            <person name="Ma J."/>
        </authorList>
    </citation>
    <scope>NUCLEOTIDE SEQUENCE [LARGE SCALE GENOMIC DNA]</scope>
    <source>
        <strain evidence="3">KCTC 42248</strain>
    </source>
</reference>
<comment type="caution">
    <text evidence="2">The sequence shown here is derived from an EMBL/GenBank/DDBJ whole genome shotgun (WGS) entry which is preliminary data.</text>
</comment>
<protein>
    <submittedName>
        <fullName evidence="2">DUF3298 domain-containing protein</fullName>
    </submittedName>
</protein>
<dbReference type="RefSeq" id="WP_380869518.1">
    <property type="nucleotide sequence ID" value="NZ_JBHUMA010000006.1"/>
</dbReference>
<dbReference type="PROSITE" id="PS51257">
    <property type="entry name" value="PROKAR_LIPOPROTEIN"/>
    <property type="match status" value="1"/>
</dbReference>
<proteinExistence type="predicted"/>
<evidence type="ECO:0000259" key="1">
    <source>
        <dbReference type="Pfam" id="PF11738"/>
    </source>
</evidence>
<gene>
    <name evidence="2" type="ORF">ACFSQ3_10550</name>
</gene>